<protein>
    <recommendedName>
        <fullName evidence="3">HAD family hydrolase</fullName>
    </recommendedName>
</protein>
<evidence type="ECO:0008006" key="3">
    <source>
        <dbReference type="Google" id="ProtNLM"/>
    </source>
</evidence>
<dbReference type="InterPro" id="IPR036412">
    <property type="entry name" value="HAD-like_sf"/>
</dbReference>
<dbReference type="GO" id="GO:0006281">
    <property type="term" value="P:DNA repair"/>
    <property type="evidence" value="ECO:0007669"/>
    <property type="project" value="TreeGrafter"/>
</dbReference>
<dbReference type="InterPro" id="IPR023214">
    <property type="entry name" value="HAD_sf"/>
</dbReference>
<sequence>MLKRKPKVFVSDFNGTLFDDLLVSFNSVREIFRIYDRPCPSMQEYREEATADYMKFYVNHGIPENTTREDLNKIRKDYYRIHSKNARMRPDIKNFIFWLNSSYWRNNKIHTAIVSAESSVILFKELHRHDGMQKMFDFIKPEASGLKGKEKALLQVTEIFEVEPDEVVYLDDTVEGLTSAKNVGAVPVAFVNETSYSPERRLMNATKLSVRNLADLVFLLAIFNYKVQE</sequence>
<dbReference type="InterPro" id="IPR023198">
    <property type="entry name" value="PGP-like_dom2"/>
</dbReference>
<name>A0A2H0R7G7_9BACT</name>
<dbReference type="Proteomes" id="UP000230208">
    <property type="component" value="Unassembled WGS sequence"/>
</dbReference>
<dbReference type="Pfam" id="PF13419">
    <property type="entry name" value="HAD_2"/>
    <property type="match status" value="1"/>
</dbReference>
<dbReference type="InterPro" id="IPR041492">
    <property type="entry name" value="HAD_2"/>
</dbReference>
<comment type="caution">
    <text evidence="1">The sequence shown here is derived from an EMBL/GenBank/DDBJ whole genome shotgun (WGS) entry which is preliminary data.</text>
</comment>
<dbReference type="Gene3D" id="1.10.150.240">
    <property type="entry name" value="Putative phosphatase, domain 2"/>
    <property type="match status" value="1"/>
</dbReference>
<dbReference type="SUPFAM" id="SSF56784">
    <property type="entry name" value="HAD-like"/>
    <property type="match status" value="1"/>
</dbReference>
<dbReference type="GO" id="GO:0008967">
    <property type="term" value="F:phosphoglycolate phosphatase activity"/>
    <property type="evidence" value="ECO:0007669"/>
    <property type="project" value="TreeGrafter"/>
</dbReference>
<evidence type="ECO:0000313" key="1">
    <source>
        <dbReference type="EMBL" id="PIR41765.1"/>
    </source>
</evidence>
<proteinExistence type="predicted"/>
<dbReference type="PANTHER" id="PTHR43434">
    <property type="entry name" value="PHOSPHOGLYCOLATE PHOSPHATASE"/>
    <property type="match status" value="1"/>
</dbReference>
<accession>A0A2H0R7G7</accession>
<gene>
    <name evidence="1" type="ORF">COV30_01865</name>
</gene>
<dbReference type="PANTHER" id="PTHR43434:SF1">
    <property type="entry name" value="PHOSPHOGLYCOLATE PHOSPHATASE"/>
    <property type="match status" value="1"/>
</dbReference>
<organism evidence="1 2">
    <name type="scientific">Candidatus Yanofskybacteria bacterium CG10_big_fil_rev_8_21_14_0_10_37_15</name>
    <dbReference type="NCBI Taxonomy" id="1975097"/>
    <lineage>
        <taxon>Bacteria</taxon>
        <taxon>Candidatus Yanofskyibacteriota</taxon>
    </lineage>
</organism>
<evidence type="ECO:0000313" key="2">
    <source>
        <dbReference type="Proteomes" id="UP000230208"/>
    </source>
</evidence>
<dbReference type="AlphaFoldDB" id="A0A2H0R7G7"/>
<dbReference type="Gene3D" id="3.40.50.1000">
    <property type="entry name" value="HAD superfamily/HAD-like"/>
    <property type="match status" value="1"/>
</dbReference>
<dbReference type="InterPro" id="IPR050155">
    <property type="entry name" value="HAD-like_hydrolase_sf"/>
</dbReference>
<reference evidence="1 2" key="1">
    <citation type="submission" date="2017-09" db="EMBL/GenBank/DDBJ databases">
        <title>Depth-based differentiation of microbial function through sediment-hosted aquifers and enrichment of novel symbionts in the deep terrestrial subsurface.</title>
        <authorList>
            <person name="Probst A.J."/>
            <person name="Ladd B."/>
            <person name="Jarett J.K."/>
            <person name="Geller-Mcgrath D.E."/>
            <person name="Sieber C.M."/>
            <person name="Emerson J.B."/>
            <person name="Anantharaman K."/>
            <person name="Thomas B.C."/>
            <person name="Malmstrom R."/>
            <person name="Stieglmeier M."/>
            <person name="Klingl A."/>
            <person name="Woyke T."/>
            <person name="Ryan C.M."/>
            <person name="Banfield J.F."/>
        </authorList>
    </citation>
    <scope>NUCLEOTIDE SEQUENCE [LARGE SCALE GENOMIC DNA]</scope>
    <source>
        <strain evidence="1">CG10_big_fil_rev_8_21_14_0_10_37_15</strain>
    </source>
</reference>
<dbReference type="EMBL" id="PCXP01000021">
    <property type="protein sequence ID" value="PIR41765.1"/>
    <property type="molecule type" value="Genomic_DNA"/>
</dbReference>